<feature type="domain" description="Protein kinase" evidence="9">
    <location>
        <begin position="1"/>
        <end position="263"/>
    </location>
</feature>
<dbReference type="AlphaFoldDB" id="A0A1V9XMT1"/>
<dbReference type="SUPFAM" id="SSF56112">
    <property type="entry name" value="Protein kinase-like (PK-like)"/>
    <property type="match status" value="1"/>
</dbReference>
<keyword evidence="11" id="KW-1185">Reference proteome</keyword>
<dbReference type="InterPro" id="IPR011009">
    <property type="entry name" value="Kinase-like_dom_sf"/>
</dbReference>
<evidence type="ECO:0000256" key="5">
    <source>
        <dbReference type="ARBA" id="ARBA00022777"/>
    </source>
</evidence>
<comment type="catalytic activity">
    <reaction evidence="7">
        <text>L-threonyl-[protein] + ATP = O-phospho-L-threonyl-[protein] + ADP + H(+)</text>
        <dbReference type="Rhea" id="RHEA:46608"/>
        <dbReference type="Rhea" id="RHEA-COMP:11060"/>
        <dbReference type="Rhea" id="RHEA-COMP:11605"/>
        <dbReference type="ChEBI" id="CHEBI:15378"/>
        <dbReference type="ChEBI" id="CHEBI:30013"/>
        <dbReference type="ChEBI" id="CHEBI:30616"/>
        <dbReference type="ChEBI" id="CHEBI:61977"/>
        <dbReference type="ChEBI" id="CHEBI:456216"/>
        <dbReference type="EC" id="2.7.11.1"/>
    </reaction>
</comment>
<dbReference type="PANTHER" id="PTHR24356">
    <property type="entry name" value="SERINE/THREONINE-PROTEIN KINASE"/>
    <property type="match status" value="1"/>
</dbReference>
<evidence type="ECO:0000313" key="11">
    <source>
        <dbReference type="Proteomes" id="UP000192247"/>
    </source>
</evidence>
<dbReference type="PANTHER" id="PTHR24356:SF407">
    <property type="entry name" value="RAC SERINE_THREONINE-PROTEIN KINASE"/>
    <property type="match status" value="1"/>
</dbReference>
<evidence type="ECO:0000256" key="1">
    <source>
        <dbReference type="ARBA" id="ARBA00012513"/>
    </source>
</evidence>
<keyword evidence="5 10" id="KW-0418">Kinase</keyword>
<gene>
    <name evidence="10" type="ORF">BIW11_00889</name>
</gene>
<proteinExistence type="predicted"/>
<evidence type="ECO:0000259" key="9">
    <source>
        <dbReference type="PROSITE" id="PS50011"/>
    </source>
</evidence>
<keyword evidence="6" id="KW-0067">ATP-binding</keyword>
<evidence type="ECO:0000313" key="10">
    <source>
        <dbReference type="EMBL" id="OQR74819.1"/>
    </source>
</evidence>
<dbReference type="InterPro" id="IPR050236">
    <property type="entry name" value="Ser_Thr_kinase_AGC"/>
</dbReference>
<reference evidence="10 11" key="1">
    <citation type="journal article" date="2017" name="Gigascience">
        <title>Draft genome of the honey bee ectoparasitic mite, Tropilaelaps mercedesae, is shaped by the parasitic life history.</title>
        <authorList>
            <person name="Dong X."/>
            <person name="Armstrong S.D."/>
            <person name="Xia D."/>
            <person name="Makepeace B.L."/>
            <person name="Darby A.C."/>
            <person name="Kadowaki T."/>
        </authorList>
    </citation>
    <scope>NUCLEOTIDE SEQUENCE [LARGE SCALE GENOMIC DNA]</scope>
    <source>
        <strain evidence="10">Wuxi-XJTLU</strain>
    </source>
</reference>
<dbReference type="GO" id="GO:0005524">
    <property type="term" value="F:ATP binding"/>
    <property type="evidence" value="ECO:0007669"/>
    <property type="project" value="UniProtKB-KW"/>
</dbReference>
<evidence type="ECO:0000256" key="7">
    <source>
        <dbReference type="ARBA" id="ARBA00047899"/>
    </source>
</evidence>
<keyword evidence="4" id="KW-0547">Nucleotide-binding</keyword>
<dbReference type="EC" id="2.7.11.1" evidence="1"/>
<organism evidence="10 11">
    <name type="scientific">Tropilaelaps mercedesae</name>
    <dbReference type="NCBI Taxonomy" id="418985"/>
    <lineage>
        <taxon>Eukaryota</taxon>
        <taxon>Metazoa</taxon>
        <taxon>Ecdysozoa</taxon>
        <taxon>Arthropoda</taxon>
        <taxon>Chelicerata</taxon>
        <taxon>Arachnida</taxon>
        <taxon>Acari</taxon>
        <taxon>Parasitiformes</taxon>
        <taxon>Mesostigmata</taxon>
        <taxon>Gamasina</taxon>
        <taxon>Dermanyssoidea</taxon>
        <taxon>Laelapidae</taxon>
        <taxon>Tropilaelaps</taxon>
    </lineage>
</organism>
<dbReference type="SMART" id="SM00220">
    <property type="entry name" value="S_TKc"/>
    <property type="match status" value="1"/>
</dbReference>
<dbReference type="GO" id="GO:0035556">
    <property type="term" value="P:intracellular signal transduction"/>
    <property type="evidence" value="ECO:0007669"/>
    <property type="project" value="TreeGrafter"/>
</dbReference>
<feature type="non-terminal residue" evidence="10">
    <location>
        <position position="1"/>
    </location>
</feature>
<dbReference type="STRING" id="418985.A0A1V9XMT1"/>
<dbReference type="InterPro" id="IPR000719">
    <property type="entry name" value="Prot_kinase_dom"/>
</dbReference>
<comment type="caution">
    <text evidence="10">The sequence shown here is derived from an EMBL/GenBank/DDBJ whole genome shotgun (WGS) entry which is preliminary data.</text>
</comment>
<dbReference type="InParanoid" id="A0A1V9XMT1"/>
<protein>
    <recommendedName>
        <fullName evidence="1">non-specific serine/threonine protein kinase</fullName>
        <ecNumber evidence="1">2.7.11.1</ecNumber>
    </recommendedName>
</protein>
<evidence type="ECO:0000256" key="2">
    <source>
        <dbReference type="ARBA" id="ARBA00022527"/>
    </source>
</evidence>
<evidence type="ECO:0000256" key="6">
    <source>
        <dbReference type="ARBA" id="ARBA00022840"/>
    </source>
</evidence>
<dbReference type="EMBL" id="MNPL01007313">
    <property type="protein sequence ID" value="OQR74819.1"/>
    <property type="molecule type" value="Genomic_DNA"/>
</dbReference>
<accession>A0A1V9XMT1</accession>
<dbReference type="Proteomes" id="UP000192247">
    <property type="component" value="Unassembled WGS sequence"/>
</dbReference>
<name>A0A1V9XMT1_9ACAR</name>
<dbReference type="GO" id="GO:0004674">
    <property type="term" value="F:protein serine/threonine kinase activity"/>
    <property type="evidence" value="ECO:0007669"/>
    <property type="project" value="UniProtKB-KW"/>
</dbReference>
<dbReference type="PROSITE" id="PS50011">
    <property type="entry name" value="PROTEIN_KINASE_DOM"/>
    <property type="match status" value="1"/>
</dbReference>
<evidence type="ECO:0000256" key="3">
    <source>
        <dbReference type="ARBA" id="ARBA00022679"/>
    </source>
</evidence>
<comment type="catalytic activity">
    <reaction evidence="8">
        <text>L-seryl-[protein] + ATP = O-phospho-L-seryl-[protein] + ADP + H(+)</text>
        <dbReference type="Rhea" id="RHEA:17989"/>
        <dbReference type="Rhea" id="RHEA-COMP:9863"/>
        <dbReference type="Rhea" id="RHEA-COMP:11604"/>
        <dbReference type="ChEBI" id="CHEBI:15378"/>
        <dbReference type="ChEBI" id="CHEBI:29999"/>
        <dbReference type="ChEBI" id="CHEBI:30616"/>
        <dbReference type="ChEBI" id="CHEBI:83421"/>
        <dbReference type="ChEBI" id="CHEBI:456216"/>
        <dbReference type="EC" id="2.7.11.1"/>
    </reaction>
</comment>
<keyword evidence="3" id="KW-0808">Transferase</keyword>
<dbReference type="Pfam" id="PF00069">
    <property type="entry name" value="Pkinase"/>
    <property type="match status" value="1"/>
</dbReference>
<evidence type="ECO:0000256" key="8">
    <source>
        <dbReference type="ARBA" id="ARBA00048679"/>
    </source>
</evidence>
<sequence>AGGFGAVYKARLGRAVCTVKMVPRGLLPDVEHAIVDKEVATMVNHPCLVRYHATFATTEAFVTVMEYIRGVDVIRLLHLSTRLSDMLVRLILAQLALALCHMHYKGFLHRDIKPSNMMITVGCRVKLIDFDTAKVCFGKYTNRAIRSFYTRTPGEFSDGEIAGTVSYMAPEMLQYKEYGRSVDWWSFGVTAYELAVGKRPFFVNDSMDFDEQKKRVCRAQYQWPQGFFLSKTFKKLVRGCLQKQLSQRFCAEKYTDFSKHPFFAELDMRWVETSPEILKFDPLASVNAATLTYEMRPGCDSPEATPTAAEKCMRLFPRPSFTDTESQVKIFTYSSTGFRDAIRMITNGEIPTEQVIHTVPELVDLNEESGKFFFSDEQVKGQA</sequence>
<dbReference type="InterPro" id="IPR008271">
    <property type="entry name" value="Ser/Thr_kinase_AS"/>
</dbReference>
<dbReference type="Gene3D" id="1.10.510.10">
    <property type="entry name" value="Transferase(Phosphotransferase) domain 1"/>
    <property type="match status" value="1"/>
</dbReference>
<dbReference type="PROSITE" id="PS00108">
    <property type="entry name" value="PROTEIN_KINASE_ST"/>
    <property type="match status" value="1"/>
</dbReference>
<evidence type="ECO:0000256" key="4">
    <source>
        <dbReference type="ARBA" id="ARBA00022741"/>
    </source>
</evidence>
<dbReference type="OrthoDB" id="248923at2759"/>
<keyword evidence="2" id="KW-0723">Serine/threonine-protein kinase</keyword>